<dbReference type="Proteomes" id="UP000182476">
    <property type="component" value="Chromosome I"/>
</dbReference>
<sequence length="262" mass="29289">MKRFFFSILCALTFQAALPVSTAFAQDECNEIMTSLQIDKCSEASKAGADSQLNTSYHQLLARLETQYQANPELGEAYAVTVKESQRAWIKLRDANCHLEAFEIEPGKPAYVTTVNSCITGMSRERSVYLDKIAPDISAGSDAQTADVVCPSSDFNTFLASFSESAAIQKVFVQRPLTFVVTVNAEPEPRQEKRSLKDDQIKFPLVPERAKREAEGLMLTVKEQRGDKATAILQKPDTDYVVEYRFVRGQCWMLTEVSDFAL</sequence>
<feature type="domain" description="Lysozyme inhibitor LprI-like N-terminal" evidence="2">
    <location>
        <begin position="30"/>
        <end position="127"/>
    </location>
</feature>
<organism evidence="3 4">
    <name type="scientific">Pseudomonas mandelii</name>
    <dbReference type="NCBI Taxonomy" id="75612"/>
    <lineage>
        <taxon>Bacteria</taxon>
        <taxon>Pseudomonadati</taxon>
        <taxon>Pseudomonadota</taxon>
        <taxon>Gammaproteobacteria</taxon>
        <taxon>Pseudomonadales</taxon>
        <taxon>Pseudomonadaceae</taxon>
        <taxon>Pseudomonas</taxon>
    </lineage>
</organism>
<evidence type="ECO:0000256" key="1">
    <source>
        <dbReference type="SAM" id="SignalP"/>
    </source>
</evidence>
<dbReference type="Pfam" id="PF07007">
    <property type="entry name" value="LprI"/>
    <property type="match status" value="1"/>
</dbReference>
<reference evidence="3 4" key="1">
    <citation type="submission" date="2016-10" db="EMBL/GenBank/DDBJ databases">
        <authorList>
            <person name="Varghese N."/>
            <person name="Submissions S."/>
        </authorList>
    </citation>
    <scope>NUCLEOTIDE SEQUENCE [LARGE SCALE GENOMIC DNA]</scope>
    <source>
        <strain evidence="3 4">LMG 21607</strain>
    </source>
</reference>
<accession>A0ABY0VJC4</accession>
<gene>
    <name evidence="3" type="ORF">SAMN04489801_2234</name>
</gene>
<evidence type="ECO:0000313" key="3">
    <source>
        <dbReference type="EMBL" id="SDU32592.1"/>
    </source>
</evidence>
<keyword evidence="4" id="KW-1185">Reference proteome</keyword>
<dbReference type="GeneID" id="46429326"/>
<name>A0ABY0VJC4_9PSED</name>
<dbReference type="InterPro" id="IPR009739">
    <property type="entry name" value="LprI-like_N"/>
</dbReference>
<dbReference type="RefSeq" id="WP_231990954.1">
    <property type="nucleotide sequence ID" value="NZ_JBATWW010000009.1"/>
</dbReference>
<proteinExistence type="predicted"/>
<dbReference type="EMBL" id="LT629796">
    <property type="protein sequence ID" value="SDU32592.1"/>
    <property type="molecule type" value="Genomic_DNA"/>
</dbReference>
<evidence type="ECO:0000313" key="4">
    <source>
        <dbReference type="Proteomes" id="UP000182476"/>
    </source>
</evidence>
<feature type="signal peptide" evidence="1">
    <location>
        <begin position="1"/>
        <end position="25"/>
    </location>
</feature>
<evidence type="ECO:0000259" key="2">
    <source>
        <dbReference type="Pfam" id="PF07007"/>
    </source>
</evidence>
<keyword evidence="1" id="KW-0732">Signal</keyword>
<feature type="chain" id="PRO_5045895644" evidence="1">
    <location>
        <begin position="26"/>
        <end position="262"/>
    </location>
</feature>
<dbReference type="Gene3D" id="1.20.1270.180">
    <property type="match status" value="1"/>
</dbReference>
<protein>
    <submittedName>
        <fullName evidence="3">Uncharacterized conserved protein YecT, DUF1311 family</fullName>
    </submittedName>
</protein>